<reference evidence="2" key="1">
    <citation type="submission" date="2016-04" db="EMBL/GenBank/DDBJ databases">
        <authorList>
            <person name="Tabuchi Yagui T.R."/>
        </authorList>
    </citation>
    <scope>NUCLEOTIDE SEQUENCE [LARGE SCALE GENOMIC DNA]</scope>
</reference>
<organism evidence="1 2">
    <name type="scientific">Nostoc punctiforme NIES-2108</name>
    <dbReference type="NCBI Taxonomy" id="1356359"/>
    <lineage>
        <taxon>Bacteria</taxon>
        <taxon>Bacillati</taxon>
        <taxon>Cyanobacteriota</taxon>
        <taxon>Cyanophyceae</taxon>
        <taxon>Nostocales</taxon>
        <taxon>Nostocaceae</taxon>
        <taxon>Nostoc</taxon>
    </lineage>
</organism>
<proteinExistence type="predicted"/>
<dbReference type="EMBL" id="LXQE01000136">
    <property type="protein sequence ID" value="RCJ37830.1"/>
    <property type="molecule type" value="Genomic_DNA"/>
</dbReference>
<accession>A0A367RQ36</accession>
<evidence type="ECO:0000313" key="1">
    <source>
        <dbReference type="EMBL" id="RCJ37830.1"/>
    </source>
</evidence>
<dbReference type="Proteomes" id="UP000252085">
    <property type="component" value="Unassembled WGS sequence"/>
</dbReference>
<sequence>MDSTKNATMSGERIVQPIAAFEPSHLFSSAVVAVQVFSATAKSNWYKAGYLNQAVSVPFSLGLALGEFRFISLYTPVIIKFLHFPSDYQISFEVPKYFQDCTFKIWEFVDNQ</sequence>
<dbReference type="AlphaFoldDB" id="A0A367RQ36"/>
<protein>
    <submittedName>
        <fullName evidence="1">Uncharacterized protein</fullName>
    </submittedName>
</protein>
<evidence type="ECO:0000313" key="2">
    <source>
        <dbReference type="Proteomes" id="UP000252085"/>
    </source>
</evidence>
<gene>
    <name evidence="1" type="ORF">A6769_12155</name>
</gene>
<name>A0A367RQ36_NOSPU</name>
<comment type="caution">
    <text evidence="1">The sequence shown here is derived from an EMBL/GenBank/DDBJ whole genome shotgun (WGS) entry which is preliminary data.</text>
</comment>